<sequence length="299" mass="34421">MDLSRAVSSTIAYASYFKFPLYPREIHHWLICSTTVAYEKLHTFLPSGLSKKDRLLRTQTTRYSEQKKSHAQKLIKVLKFLPGLLFVGLTGSVAANNSMKDDDIDLLFITSPHALWLVRPWAIFLISLFFRRRHPLEDHAHSPDAFCPNLWLDTLSLNIPESKRSLYTAHEILQIIPLLDRGGTYHLLLKSNSWAKKYLANAYNSNIELSASFRAKEFTRLGGRNLTPPTSVIARSKATWQSIPFLFILAPLNYLFYLIQLLYMYPKKTSETVHLHAAFLHTTDFSLMIDQHLEDLDVI</sequence>
<evidence type="ECO:0000313" key="2">
    <source>
        <dbReference type="EMBL" id="KKS94153.1"/>
    </source>
</evidence>
<dbReference type="EMBL" id="LCFK01000014">
    <property type="protein sequence ID" value="KKS94153.1"/>
    <property type="molecule type" value="Genomic_DNA"/>
</dbReference>
<organism evidence="2 3">
    <name type="scientific">Candidatus Collierbacteria bacterium GW2011_GWC2_43_12</name>
    <dbReference type="NCBI Taxonomy" id="1618390"/>
    <lineage>
        <taxon>Bacteria</taxon>
        <taxon>Candidatus Collieribacteriota</taxon>
    </lineage>
</organism>
<name>A0A0G1G5C2_9BACT</name>
<gene>
    <name evidence="2" type="ORF">UV68_C0014G0006</name>
</gene>
<dbReference type="SUPFAM" id="SSF81301">
    <property type="entry name" value="Nucleotidyltransferase"/>
    <property type="match status" value="1"/>
</dbReference>
<accession>A0A0G1G5C2</accession>
<reference evidence="2 3" key="1">
    <citation type="journal article" date="2015" name="Nature">
        <title>rRNA introns, odd ribosomes, and small enigmatic genomes across a large radiation of phyla.</title>
        <authorList>
            <person name="Brown C.T."/>
            <person name="Hug L.A."/>
            <person name="Thomas B.C."/>
            <person name="Sharon I."/>
            <person name="Castelle C.J."/>
            <person name="Singh A."/>
            <person name="Wilkins M.J."/>
            <person name="Williams K.H."/>
            <person name="Banfield J.F."/>
        </authorList>
    </citation>
    <scope>NUCLEOTIDE SEQUENCE [LARGE SCALE GENOMIC DNA]</scope>
</reference>
<keyword evidence="1" id="KW-0472">Membrane</keyword>
<dbReference type="AlphaFoldDB" id="A0A0G1G5C2"/>
<feature type="transmembrane region" description="Helical" evidence="1">
    <location>
        <begin position="107"/>
        <end position="130"/>
    </location>
</feature>
<protein>
    <recommendedName>
        <fullName evidence="4">Polymerase nucleotidyl transferase domain-containing protein</fullName>
    </recommendedName>
</protein>
<dbReference type="Proteomes" id="UP000033980">
    <property type="component" value="Unassembled WGS sequence"/>
</dbReference>
<evidence type="ECO:0000256" key="1">
    <source>
        <dbReference type="SAM" id="Phobius"/>
    </source>
</evidence>
<feature type="transmembrane region" description="Helical" evidence="1">
    <location>
        <begin position="245"/>
        <end position="265"/>
    </location>
</feature>
<evidence type="ECO:0008006" key="4">
    <source>
        <dbReference type="Google" id="ProtNLM"/>
    </source>
</evidence>
<keyword evidence="1" id="KW-0812">Transmembrane</keyword>
<keyword evidence="1" id="KW-1133">Transmembrane helix</keyword>
<evidence type="ECO:0000313" key="3">
    <source>
        <dbReference type="Proteomes" id="UP000033980"/>
    </source>
</evidence>
<feature type="transmembrane region" description="Helical" evidence="1">
    <location>
        <begin position="77"/>
        <end position="95"/>
    </location>
</feature>
<proteinExistence type="predicted"/>
<comment type="caution">
    <text evidence="2">The sequence shown here is derived from an EMBL/GenBank/DDBJ whole genome shotgun (WGS) entry which is preliminary data.</text>
</comment>
<dbReference type="InterPro" id="IPR043519">
    <property type="entry name" value="NT_sf"/>
</dbReference>